<feature type="domain" description="RNase H type-2" evidence="17">
    <location>
        <begin position="1"/>
        <end position="218"/>
    </location>
</feature>
<dbReference type="RefSeq" id="WP_091710267.1">
    <property type="nucleotide sequence ID" value="NZ_FNCA01000006.1"/>
</dbReference>
<dbReference type="InterPro" id="IPR001352">
    <property type="entry name" value="RNase_HII/HIII"/>
</dbReference>
<dbReference type="PROSITE" id="PS51975">
    <property type="entry name" value="RNASE_H_2"/>
    <property type="match status" value="1"/>
</dbReference>
<comment type="cofactor">
    <cofactor evidence="14 15">
        <name>Mn(2+)</name>
        <dbReference type="ChEBI" id="CHEBI:29035"/>
    </cofactor>
    <cofactor evidence="14 15">
        <name>Mg(2+)</name>
        <dbReference type="ChEBI" id="CHEBI:18420"/>
    </cofactor>
    <text evidence="14 15">Manganese or magnesium. Binds 1 divalent metal ion per monomer in the absence of substrate. May bind a second metal ion after substrate binding.</text>
</comment>
<comment type="catalytic activity">
    <reaction evidence="1 14 15 16">
        <text>Endonucleolytic cleavage to 5'-phosphomonoester.</text>
        <dbReference type="EC" id="3.1.26.4"/>
    </reaction>
</comment>
<dbReference type="InterPro" id="IPR036397">
    <property type="entry name" value="RNaseH_sf"/>
</dbReference>
<comment type="similarity">
    <text evidence="5 14 16">Belongs to the RNase HII family.</text>
</comment>
<dbReference type="EC" id="3.1.26.4" evidence="6 14"/>
<evidence type="ECO:0000256" key="4">
    <source>
        <dbReference type="ARBA" id="ARBA00004496"/>
    </source>
</evidence>
<dbReference type="InterPro" id="IPR012337">
    <property type="entry name" value="RNaseH-like_sf"/>
</dbReference>
<dbReference type="InterPro" id="IPR024567">
    <property type="entry name" value="RNase_HII/HIII_dom"/>
</dbReference>
<keyword evidence="11 14" id="KW-0255">Endonuclease</keyword>
<organism evidence="18 19">
    <name type="scientific">Methanolobus vulcani</name>
    <dbReference type="NCBI Taxonomy" id="38026"/>
    <lineage>
        <taxon>Archaea</taxon>
        <taxon>Methanobacteriati</taxon>
        <taxon>Methanobacteriota</taxon>
        <taxon>Stenosarchaea group</taxon>
        <taxon>Methanomicrobia</taxon>
        <taxon>Methanosarcinales</taxon>
        <taxon>Methanosarcinaceae</taxon>
        <taxon>Methanolobus</taxon>
    </lineage>
</organism>
<evidence type="ECO:0000256" key="12">
    <source>
        <dbReference type="ARBA" id="ARBA00022801"/>
    </source>
</evidence>
<dbReference type="GO" id="GO:0006298">
    <property type="term" value="P:mismatch repair"/>
    <property type="evidence" value="ECO:0007669"/>
    <property type="project" value="TreeGrafter"/>
</dbReference>
<dbReference type="InterPro" id="IPR020787">
    <property type="entry name" value="RNase_HII_arc"/>
</dbReference>
<evidence type="ECO:0000256" key="14">
    <source>
        <dbReference type="HAMAP-Rule" id="MF_00052"/>
    </source>
</evidence>
<dbReference type="Pfam" id="PF01351">
    <property type="entry name" value="RNase_HII"/>
    <property type="match status" value="1"/>
</dbReference>
<keyword evidence="8 14" id="KW-0963">Cytoplasm</keyword>
<evidence type="ECO:0000313" key="18">
    <source>
        <dbReference type="EMBL" id="SDG02497.1"/>
    </source>
</evidence>
<dbReference type="AlphaFoldDB" id="A0A7Z7FD43"/>
<dbReference type="FunFam" id="1.10.10.460:FF:000001">
    <property type="entry name" value="Ribonuclease"/>
    <property type="match status" value="1"/>
</dbReference>
<comment type="caution">
    <text evidence="18">The sequence shown here is derived from an EMBL/GenBank/DDBJ whole genome shotgun (WGS) entry which is preliminary data.</text>
</comment>
<protein>
    <recommendedName>
        <fullName evidence="7 14">Ribonuclease HII</fullName>
        <shortName evidence="14">RNase HII</shortName>
        <ecNumber evidence="6 14">3.1.26.4</ecNumber>
    </recommendedName>
</protein>
<keyword evidence="12 14" id="KW-0378">Hydrolase</keyword>
<dbReference type="Gene3D" id="3.30.420.10">
    <property type="entry name" value="Ribonuclease H-like superfamily/Ribonuclease H"/>
    <property type="match status" value="1"/>
</dbReference>
<dbReference type="GO" id="GO:0005737">
    <property type="term" value="C:cytoplasm"/>
    <property type="evidence" value="ECO:0007669"/>
    <property type="project" value="UniProtKB-SubCell"/>
</dbReference>
<accession>A0A7Z7FD43</accession>
<proteinExistence type="inferred from homology"/>
<dbReference type="PANTHER" id="PTHR10954:SF23">
    <property type="entry name" value="RIBONUCLEASE"/>
    <property type="match status" value="1"/>
</dbReference>
<evidence type="ECO:0000256" key="9">
    <source>
        <dbReference type="ARBA" id="ARBA00022722"/>
    </source>
</evidence>
<dbReference type="CDD" id="cd07180">
    <property type="entry name" value="RNase_HII_archaea_like"/>
    <property type="match status" value="1"/>
</dbReference>
<evidence type="ECO:0000313" key="19">
    <source>
        <dbReference type="Proteomes" id="UP000199259"/>
    </source>
</evidence>
<dbReference type="GO" id="GO:0003723">
    <property type="term" value="F:RNA binding"/>
    <property type="evidence" value="ECO:0007669"/>
    <property type="project" value="UniProtKB-UniRule"/>
</dbReference>
<reference evidence="18 19" key="1">
    <citation type="submission" date="2016-10" db="EMBL/GenBank/DDBJ databases">
        <authorList>
            <person name="Varghese N."/>
            <person name="Submissions S."/>
        </authorList>
    </citation>
    <scope>NUCLEOTIDE SEQUENCE [LARGE SCALE GENOMIC DNA]</scope>
    <source>
        <strain evidence="18 19">PL 12/M</strain>
    </source>
</reference>
<dbReference type="NCBIfam" id="TIGR00729">
    <property type="entry name" value="ribonuclease HII"/>
    <property type="match status" value="1"/>
</dbReference>
<evidence type="ECO:0000256" key="15">
    <source>
        <dbReference type="PROSITE-ProRule" id="PRU01319"/>
    </source>
</evidence>
<feature type="binding site" evidence="14 15">
    <location>
        <position position="7"/>
    </location>
    <ligand>
        <name>a divalent metal cation</name>
        <dbReference type="ChEBI" id="CHEBI:60240"/>
    </ligand>
</feature>
<gene>
    <name evidence="14" type="primary">rnhB</name>
    <name evidence="18" type="ORF">SAMN04488589_1954</name>
</gene>
<dbReference type="GO" id="GO:0004523">
    <property type="term" value="F:RNA-DNA hybrid ribonuclease activity"/>
    <property type="evidence" value="ECO:0007669"/>
    <property type="project" value="UniProtKB-UniRule"/>
</dbReference>
<evidence type="ECO:0000256" key="6">
    <source>
        <dbReference type="ARBA" id="ARBA00012180"/>
    </source>
</evidence>
<dbReference type="EMBL" id="FNCA01000006">
    <property type="protein sequence ID" value="SDG02497.1"/>
    <property type="molecule type" value="Genomic_DNA"/>
</dbReference>
<evidence type="ECO:0000256" key="2">
    <source>
        <dbReference type="ARBA" id="ARBA00001946"/>
    </source>
</evidence>
<dbReference type="HAMAP" id="MF_00052_A">
    <property type="entry name" value="RNase_HII_A"/>
    <property type="match status" value="1"/>
</dbReference>
<dbReference type="Gene3D" id="1.10.10.460">
    <property type="entry name" value="Ribonuclease hii. Domain 2"/>
    <property type="match status" value="1"/>
</dbReference>
<evidence type="ECO:0000256" key="5">
    <source>
        <dbReference type="ARBA" id="ARBA00007383"/>
    </source>
</evidence>
<keyword evidence="10 14" id="KW-0479">Metal-binding</keyword>
<comment type="function">
    <text evidence="3 14 16">Endonuclease that specifically degrades the RNA of RNA-DNA hybrids.</text>
</comment>
<evidence type="ECO:0000256" key="11">
    <source>
        <dbReference type="ARBA" id="ARBA00022759"/>
    </source>
</evidence>
<comment type="subcellular location">
    <subcellularLocation>
        <location evidence="4 14">Cytoplasm</location>
    </subcellularLocation>
</comment>
<evidence type="ECO:0000256" key="3">
    <source>
        <dbReference type="ARBA" id="ARBA00004065"/>
    </source>
</evidence>
<keyword evidence="19" id="KW-1185">Reference proteome</keyword>
<evidence type="ECO:0000256" key="7">
    <source>
        <dbReference type="ARBA" id="ARBA00019179"/>
    </source>
</evidence>
<dbReference type="GO" id="GO:0032299">
    <property type="term" value="C:ribonuclease H2 complex"/>
    <property type="evidence" value="ECO:0007669"/>
    <property type="project" value="TreeGrafter"/>
</dbReference>
<comment type="cofactor">
    <cofactor evidence="2">
        <name>Mg(2+)</name>
        <dbReference type="ChEBI" id="CHEBI:18420"/>
    </cofactor>
</comment>
<feature type="binding site" evidence="14 15">
    <location>
        <position position="8"/>
    </location>
    <ligand>
        <name>a divalent metal cation</name>
        <dbReference type="ChEBI" id="CHEBI:60240"/>
    </ligand>
</feature>
<sequence>MKIAGLDEAGKGPVIGPMCIGGVMIDGDKESTLKNLGVADSKKLSPKKRSQLAGQIEKYSEKVFVLEISAQQIDELRTLMSMNDIMVLAFSKVLEQLHPETAYADAADVNEERFGVRLLEEYRKNNPEKADHLTIVSKHRADASHPIVSAASIVAKVRRDQLIEDLKAENGVDFGSGYPSDPKTKKFLADWYGEHGELPDYVRHSWKTVENVIKNAENEINQE</sequence>
<evidence type="ECO:0000256" key="16">
    <source>
        <dbReference type="RuleBase" id="RU003515"/>
    </source>
</evidence>
<evidence type="ECO:0000256" key="13">
    <source>
        <dbReference type="ARBA" id="ARBA00023211"/>
    </source>
</evidence>
<dbReference type="PANTHER" id="PTHR10954">
    <property type="entry name" value="RIBONUCLEASE H2 SUBUNIT A"/>
    <property type="match status" value="1"/>
</dbReference>
<name>A0A7Z7FD43_9EURY</name>
<keyword evidence="13 14" id="KW-0464">Manganese</keyword>
<evidence type="ECO:0000259" key="17">
    <source>
        <dbReference type="PROSITE" id="PS51975"/>
    </source>
</evidence>
<evidence type="ECO:0000256" key="8">
    <source>
        <dbReference type="ARBA" id="ARBA00022490"/>
    </source>
</evidence>
<dbReference type="InterPro" id="IPR004649">
    <property type="entry name" value="RNase_H2_suA"/>
</dbReference>
<dbReference type="GO" id="GO:0030145">
    <property type="term" value="F:manganese ion binding"/>
    <property type="evidence" value="ECO:0007669"/>
    <property type="project" value="UniProtKB-UniRule"/>
</dbReference>
<evidence type="ECO:0000256" key="1">
    <source>
        <dbReference type="ARBA" id="ARBA00000077"/>
    </source>
</evidence>
<dbReference type="GO" id="GO:0043137">
    <property type="term" value="P:DNA replication, removal of RNA primer"/>
    <property type="evidence" value="ECO:0007669"/>
    <property type="project" value="TreeGrafter"/>
</dbReference>
<evidence type="ECO:0000256" key="10">
    <source>
        <dbReference type="ARBA" id="ARBA00022723"/>
    </source>
</evidence>
<keyword evidence="9 14" id="KW-0540">Nuclease</keyword>
<feature type="binding site" evidence="14 15">
    <location>
        <position position="105"/>
    </location>
    <ligand>
        <name>a divalent metal cation</name>
        <dbReference type="ChEBI" id="CHEBI:60240"/>
    </ligand>
</feature>
<dbReference type="Proteomes" id="UP000199259">
    <property type="component" value="Unassembled WGS sequence"/>
</dbReference>
<dbReference type="SUPFAM" id="SSF53098">
    <property type="entry name" value="Ribonuclease H-like"/>
    <property type="match status" value="1"/>
</dbReference>
<dbReference type="OrthoDB" id="33866at2157"/>
<dbReference type="FunFam" id="3.30.420.10:FF:000139">
    <property type="entry name" value="Ribonuclease HII"/>
    <property type="match status" value="1"/>
</dbReference>
<dbReference type="InterPro" id="IPR023160">
    <property type="entry name" value="RNase_HII_hlx-loop-hlx_cap_dom"/>
</dbReference>